<dbReference type="Pfam" id="PF02902">
    <property type="entry name" value="Peptidase_C48"/>
    <property type="match status" value="1"/>
</dbReference>
<evidence type="ECO:0000313" key="6">
    <source>
        <dbReference type="Proteomes" id="UP000583929"/>
    </source>
</evidence>
<evidence type="ECO:0000256" key="2">
    <source>
        <dbReference type="ARBA" id="ARBA00022670"/>
    </source>
</evidence>
<dbReference type="InterPro" id="IPR003653">
    <property type="entry name" value="Peptidase_C48_C"/>
</dbReference>
<comment type="caution">
    <text evidence="5">The sequence shown here is derived from an EMBL/GenBank/DDBJ whole genome shotgun (WGS) entry which is preliminary data.</text>
</comment>
<dbReference type="PANTHER" id="PTHR31470:SF53">
    <property type="entry name" value="CYSTEINE PROTEINASES SUPERFAMILY PROTEIN-RELATED"/>
    <property type="match status" value="1"/>
</dbReference>
<accession>A0A7J6GG13</accession>
<gene>
    <name evidence="5" type="ORF">G4B88_002917</name>
</gene>
<dbReference type="AlphaFoldDB" id="A0A7J6GG13"/>
<reference evidence="5 6" key="1">
    <citation type="journal article" date="2020" name="bioRxiv">
        <title>Sequence and annotation of 42 cannabis genomes reveals extensive copy number variation in cannabinoid synthesis and pathogen resistance genes.</title>
        <authorList>
            <person name="Mckernan K.J."/>
            <person name="Helbert Y."/>
            <person name="Kane L.T."/>
            <person name="Ebling H."/>
            <person name="Zhang L."/>
            <person name="Liu B."/>
            <person name="Eaton Z."/>
            <person name="Mclaughlin S."/>
            <person name="Kingan S."/>
            <person name="Baybayan P."/>
            <person name="Concepcion G."/>
            <person name="Jordan M."/>
            <person name="Riva A."/>
            <person name="Barbazuk W."/>
            <person name="Harkins T."/>
        </authorList>
    </citation>
    <scope>NUCLEOTIDE SEQUENCE [LARGE SCALE GENOMIC DNA]</scope>
    <source>
        <strain evidence="6">cv. Jamaican Lion 4</strain>
        <tissue evidence="5">Leaf</tissue>
    </source>
</reference>
<organism evidence="5 6">
    <name type="scientific">Cannabis sativa</name>
    <name type="common">Hemp</name>
    <name type="synonym">Marijuana</name>
    <dbReference type="NCBI Taxonomy" id="3483"/>
    <lineage>
        <taxon>Eukaryota</taxon>
        <taxon>Viridiplantae</taxon>
        <taxon>Streptophyta</taxon>
        <taxon>Embryophyta</taxon>
        <taxon>Tracheophyta</taxon>
        <taxon>Spermatophyta</taxon>
        <taxon>Magnoliopsida</taxon>
        <taxon>eudicotyledons</taxon>
        <taxon>Gunneridae</taxon>
        <taxon>Pentapetalae</taxon>
        <taxon>rosids</taxon>
        <taxon>fabids</taxon>
        <taxon>Rosales</taxon>
        <taxon>Cannabaceae</taxon>
        <taxon>Cannabis</taxon>
    </lineage>
</organism>
<keyword evidence="2" id="KW-0645">Protease</keyword>
<keyword evidence="6" id="KW-1185">Reference proteome</keyword>
<evidence type="ECO:0000313" key="5">
    <source>
        <dbReference type="EMBL" id="KAF4381767.1"/>
    </source>
</evidence>
<proteinExistence type="inferred from homology"/>
<dbReference type="PROSITE" id="PS50600">
    <property type="entry name" value="ULP_PROTEASE"/>
    <property type="match status" value="1"/>
</dbReference>
<sequence>MCWGIWQARNEIIHVHILKLRNITPTSVERLSLSLTDFFSGETTPEAVKFKIKGGSKPAGQPGLMGASSSPVHENVSRIEFEEFKKCLSVVVSQQGILMKSVAEMNKKLDILNEPEQSQGGEENIDVDATIASAVKAVENLIGSSTHVPASLETFEKTDLEMVVFQETLILRPQKRDRKKGAVFSVIYLLSTTTNVYCKGKDTIFPPFRFGVEDISNKMWFHNLAYHNCFLTNSHIDIIFYYLRKKIMYSAEPKIKVTTTDCLFCSSITSLYEKFVEKNNDISVLSLSHNVAQYIQGGKILCATPWHLVDHVVMPINVKLQDHWICGRLNIAERRIYLYNSLRSGRYMTAAKEACKPFSVILPYYFSMLDFKGLRNEAKFSTMEPFPIVVVDGLPEQVTADCGVFVASFAEYFIDGKPIPSSGFDVEIHRDRLAVLFYQYGMKKQTENIESECEAPPSLPKNFSVFLNTNIHFKTSLEVDLGYGDFQSLGATREDDVWLSLIDNEVPVVRSDSTIVREKFRRKNVRELDNDNGIIKDVFACKKND</sequence>
<protein>
    <recommendedName>
        <fullName evidence="4">Ubiquitin-like protease family profile domain-containing protein</fullName>
    </recommendedName>
</protein>
<dbReference type="PANTHER" id="PTHR31470">
    <property type="entry name" value="CYSTEINE PROTEINASES SUPERFAMILY PROTEIN-RELATED-RELATED"/>
    <property type="match status" value="1"/>
</dbReference>
<evidence type="ECO:0000256" key="3">
    <source>
        <dbReference type="ARBA" id="ARBA00022801"/>
    </source>
</evidence>
<dbReference type="GO" id="GO:0008234">
    <property type="term" value="F:cysteine-type peptidase activity"/>
    <property type="evidence" value="ECO:0007669"/>
    <property type="project" value="InterPro"/>
</dbReference>
<dbReference type="EMBL" id="JAATIQ010000108">
    <property type="protein sequence ID" value="KAF4381767.1"/>
    <property type="molecule type" value="Genomic_DNA"/>
</dbReference>
<evidence type="ECO:0000256" key="1">
    <source>
        <dbReference type="ARBA" id="ARBA00005234"/>
    </source>
</evidence>
<dbReference type="Gene3D" id="3.40.395.10">
    <property type="entry name" value="Adenoviral Proteinase, Chain A"/>
    <property type="match status" value="1"/>
</dbReference>
<keyword evidence="3" id="KW-0378">Hydrolase</keyword>
<dbReference type="Proteomes" id="UP000583929">
    <property type="component" value="Unassembled WGS sequence"/>
</dbReference>
<name>A0A7J6GG13_CANSA</name>
<feature type="domain" description="Ubiquitin-like protease family profile" evidence="4">
    <location>
        <begin position="214"/>
        <end position="413"/>
    </location>
</feature>
<dbReference type="InterPro" id="IPR038765">
    <property type="entry name" value="Papain-like_cys_pep_sf"/>
</dbReference>
<comment type="similarity">
    <text evidence="1">Belongs to the peptidase C48 family.</text>
</comment>
<dbReference type="SUPFAM" id="SSF54001">
    <property type="entry name" value="Cysteine proteinases"/>
    <property type="match status" value="1"/>
</dbReference>
<dbReference type="GO" id="GO:0006508">
    <property type="term" value="P:proteolysis"/>
    <property type="evidence" value="ECO:0007669"/>
    <property type="project" value="UniProtKB-KW"/>
</dbReference>
<evidence type="ECO:0000259" key="4">
    <source>
        <dbReference type="PROSITE" id="PS50600"/>
    </source>
</evidence>